<keyword evidence="3" id="KW-1133">Transmembrane helix</keyword>
<evidence type="ECO:0000256" key="2">
    <source>
        <dbReference type="ARBA" id="ARBA00023136"/>
    </source>
</evidence>
<dbReference type="EMBL" id="AP022606">
    <property type="protein sequence ID" value="BBZ12570.1"/>
    <property type="molecule type" value="Genomic_DNA"/>
</dbReference>
<protein>
    <submittedName>
        <fullName evidence="4">Outer membrane protein</fullName>
    </submittedName>
</protein>
<keyword evidence="2 3" id="KW-0472">Membrane</keyword>
<keyword evidence="3" id="KW-0812">Transmembrane</keyword>
<reference evidence="4 5" key="1">
    <citation type="journal article" date="2019" name="Emerg. Microbes Infect.">
        <title>Comprehensive subspecies identification of 175 nontuberculous mycobacteria species based on 7547 genomic profiles.</title>
        <authorList>
            <person name="Matsumoto Y."/>
            <person name="Kinjo T."/>
            <person name="Motooka D."/>
            <person name="Nabeya D."/>
            <person name="Jung N."/>
            <person name="Uechi K."/>
            <person name="Horii T."/>
            <person name="Iida T."/>
            <person name="Fujita J."/>
            <person name="Nakamura S."/>
        </authorList>
    </citation>
    <scope>NUCLEOTIDE SEQUENCE [LARGE SCALE GENOMIC DNA]</scope>
    <source>
        <strain evidence="4 5">JCM 12687</strain>
    </source>
</reference>
<dbReference type="Proteomes" id="UP000467379">
    <property type="component" value="Chromosome"/>
</dbReference>
<dbReference type="PANTHER" id="PTHR37042">
    <property type="entry name" value="OUTER MEMBRANE PROTEIN RV1973"/>
    <property type="match status" value="1"/>
</dbReference>
<accession>A0ABN6B4P4</accession>
<comment type="subcellular location">
    <subcellularLocation>
        <location evidence="1">Membrane</location>
    </subcellularLocation>
</comment>
<feature type="transmembrane region" description="Helical" evidence="3">
    <location>
        <begin position="18"/>
        <end position="38"/>
    </location>
</feature>
<evidence type="ECO:0000256" key="1">
    <source>
        <dbReference type="ARBA" id="ARBA00004370"/>
    </source>
</evidence>
<name>A0ABN6B4P4_9MYCO</name>
<gene>
    <name evidence="4" type="ORF">MBRA_27650</name>
</gene>
<evidence type="ECO:0000313" key="5">
    <source>
        <dbReference type="Proteomes" id="UP000467379"/>
    </source>
</evidence>
<organism evidence="4 5">
    <name type="scientific">Mycobacterium branderi</name>
    <dbReference type="NCBI Taxonomy" id="43348"/>
    <lineage>
        <taxon>Bacteria</taxon>
        <taxon>Bacillati</taxon>
        <taxon>Actinomycetota</taxon>
        <taxon>Actinomycetes</taxon>
        <taxon>Mycobacteriales</taxon>
        <taxon>Mycobacteriaceae</taxon>
        <taxon>Mycobacterium</taxon>
    </lineage>
</organism>
<evidence type="ECO:0000313" key="4">
    <source>
        <dbReference type="EMBL" id="BBZ12570.1"/>
    </source>
</evidence>
<sequence length="176" mass="18805">MTQPSEATTARRATWADVLIYGVIPGVVLLLGMAAGYLKWQDSSIRNTDVARIQSVQAAKDSAVVLLSFRPESVDKDVRAAQARLTGRFRDTYSQVTQDVLIPNAKERHVSAAARVPAAASVSASENHAVVLVFVDQTVTVGSAPPADAASSVRVTLDKVGEHWMISGWDPIEPPA</sequence>
<evidence type="ECO:0000256" key="3">
    <source>
        <dbReference type="SAM" id="Phobius"/>
    </source>
</evidence>
<proteinExistence type="predicted"/>
<dbReference type="PANTHER" id="PTHR37042:SF4">
    <property type="entry name" value="OUTER MEMBRANE PROTEIN RV1973"/>
    <property type="match status" value="1"/>
</dbReference>
<dbReference type="RefSeq" id="WP_083133021.1">
    <property type="nucleotide sequence ID" value="NZ_AP022606.1"/>
</dbReference>
<keyword evidence="5" id="KW-1185">Reference proteome</keyword>